<dbReference type="PANTHER" id="PTHR42788">
    <property type="entry name" value="TAURINE IMPORT ATP-BINDING PROTEIN-RELATED"/>
    <property type="match status" value="1"/>
</dbReference>
<dbReference type="Proteomes" id="UP000240042">
    <property type="component" value="Unassembled WGS sequence"/>
</dbReference>
<protein>
    <submittedName>
        <fullName evidence="5">Putative hydroxymethylpyrimidine transport system ATP-binding protein</fullName>
    </submittedName>
</protein>
<dbReference type="AlphaFoldDB" id="A0A1I1EAV3"/>
<dbReference type="STRING" id="34097.SAMN02745150_00939"/>
<feature type="domain" description="ABC transporter" evidence="4">
    <location>
        <begin position="5"/>
        <end position="226"/>
    </location>
</feature>
<evidence type="ECO:0000313" key="5">
    <source>
        <dbReference type="EMBL" id="SFB82053.1"/>
    </source>
</evidence>
<dbReference type="PANTHER" id="PTHR42788:SF2">
    <property type="entry name" value="ABC TRANSPORTER ATP-BINDING PROTEIN"/>
    <property type="match status" value="1"/>
</dbReference>
<reference evidence="6" key="1">
    <citation type="submission" date="2016-10" db="EMBL/GenBank/DDBJ databases">
        <authorList>
            <person name="Varghese N."/>
            <person name="Submissions S."/>
        </authorList>
    </citation>
    <scope>NUCLEOTIDE SEQUENCE [LARGE SCALE GENOMIC DNA]</scope>
    <source>
        <strain evidence="6">ATCC 43811</strain>
    </source>
</reference>
<keyword evidence="1" id="KW-0813">Transport</keyword>
<dbReference type="InterPro" id="IPR003593">
    <property type="entry name" value="AAA+_ATPase"/>
</dbReference>
<dbReference type="OrthoDB" id="9801958at2"/>
<keyword evidence="2" id="KW-0547">Nucleotide-binding</keyword>
<organism evidence="5 6">
    <name type="scientific">Brevinema andersonii</name>
    <dbReference type="NCBI Taxonomy" id="34097"/>
    <lineage>
        <taxon>Bacteria</taxon>
        <taxon>Pseudomonadati</taxon>
        <taxon>Spirochaetota</taxon>
        <taxon>Spirochaetia</taxon>
        <taxon>Brevinematales</taxon>
        <taxon>Brevinemataceae</taxon>
        <taxon>Brevinema</taxon>
    </lineage>
</organism>
<dbReference type="SUPFAM" id="SSF52540">
    <property type="entry name" value="P-loop containing nucleoside triphosphate hydrolases"/>
    <property type="match status" value="1"/>
</dbReference>
<dbReference type="SMART" id="SM00382">
    <property type="entry name" value="AAA"/>
    <property type="match status" value="1"/>
</dbReference>
<keyword evidence="6" id="KW-1185">Reference proteome</keyword>
<dbReference type="GO" id="GO:0005524">
    <property type="term" value="F:ATP binding"/>
    <property type="evidence" value="ECO:0007669"/>
    <property type="project" value="UniProtKB-KW"/>
</dbReference>
<dbReference type="RefSeq" id="WP_092319130.1">
    <property type="nucleotide sequence ID" value="NZ_FOKY01000007.1"/>
</dbReference>
<evidence type="ECO:0000259" key="4">
    <source>
        <dbReference type="PROSITE" id="PS50893"/>
    </source>
</evidence>
<evidence type="ECO:0000256" key="1">
    <source>
        <dbReference type="ARBA" id="ARBA00022448"/>
    </source>
</evidence>
<dbReference type="InterPro" id="IPR027417">
    <property type="entry name" value="P-loop_NTPase"/>
</dbReference>
<evidence type="ECO:0000256" key="2">
    <source>
        <dbReference type="ARBA" id="ARBA00022741"/>
    </source>
</evidence>
<keyword evidence="3 5" id="KW-0067">ATP-binding</keyword>
<evidence type="ECO:0000256" key="3">
    <source>
        <dbReference type="ARBA" id="ARBA00022840"/>
    </source>
</evidence>
<dbReference type="InterPro" id="IPR003439">
    <property type="entry name" value="ABC_transporter-like_ATP-bd"/>
</dbReference>
<dbReference type="Pfam" id="PF00005">
    <property type="entry name" value="ABC_tran"/>
    <property type="match status" value="1"/>
</dbReference>
<dbReference type="EMBL" id="FOKY01000007">
    <property type="protein sequence ID" value="SFB82053.1"/>
    <property type="molecule type" value="Genomic_DNA"/>
</dbReference>
<evidence type="ECO:0000313" key="6">
    <source>
        <dbReference type="Proteomes" id="UP000240042"/>
    </source>
</evidence>
<accession>A0A1I1EAV3</accession>
<name>A0A1I1EAV3_BREAD</name>
<dbReference type="PROSITE" id="PS50893">
    <property type="entry name" value="ABC_TRANSPORTER_2"/>
    <property type="match status" value="1"/>
</dbReference>
<dbReference type="InterPro" id="IPR050166">
    <property type="entry name" value="ABC_transporter_ATP-bind"/>
</dbReference>
<dbReference type="GO" id="GO:0016887">
    <property type="term" value="F:ATP hydrolysis activity"/>
    <property type="evidence" value="ECO:0007669"/>
    <property type="project" value="InterPro"/>
</dbReference>
<dbReference type="Gene3D" id="3.40.50.300">
    <property type="entry name" value="P-loop containing nucleotide triphosphate hydrolases"/>
    <property type="match status" value="1"/>
</dbReference>
<sequence length="228" mass="25939">MIQLFEARNCSVFYDSTLIMKDLNFSISSGEKIALIGHSGCGKSTLLRLMAGIECNARIEGQWYSDLPEISAYIDQNNSLLPWKTVQENVALPMILQGMDKDIINLKVMQVLEEFGLENYWHFFPDELSGGMKQKTILCRALVTDSTILFADEPFASVDMLSRQALVDILKEKFIRKTIIFITHDIQEALRIGDRVLIFAGRPTRQVYNALSREPLLKQRISAFLSKN</sequence>
<proteinExistence type="predicted"/>
<gene>
    <name evidence="5" type="ORF">SAMN02745150_00939</name>
</gene>